<evidence type="ECO:0008006" key="5">
    <source>
        <dbReference type="Google" id="ProtNLM"/>
    </source>
</evidence>
<accession>A0A843TXA6</accession>
<sequence>LRSSSQRTEQAEEEDDHRAEADHRHNGLLPRPAAAASTSGQAKMAKVHPNTAPSAVTPSPVVGGGQDGAVLTVWRKSLLFNCDGFTVFDAKGNLVFRVDNYAAGNRGEVVLMDAAGKPLLTIRRKGLSLGDHWLVYRGEETANPLFSAKKPVRLLKPAALARVSRCGPGGRPCAAALEVEGSYSRRCCAVYDERRRRLAEIKRKEAAGGADFGADVFRLVVEPGFDAAVAMAVVVLLEQMIGSRRSLIKA</sequence>
<comment type="similarity">
    <text evidence="1">Belongs to the LOR family.</text>
</comment>
<evidence type="ECO:0000313" key="4">
    <source>
        <dbReference type="Proteomes" id="UP000652761"/>
    </source>
</evidence>
<feature type="region of interest" description="Disordered" evidence="2">
    <location>
        <begin position="1"/>
        <end position="62"/>
    </location>
</feature>
<dbReference type="EMBL" id="NMUH01000146">
    <property type="protein sequence ID" value="MQL72899.1"/>
    <property type="molecule type" value="Genomic_DNA"/>
</dbReference>
<proteinExistence type="inferred from homology"/>
<organism evidence="3 4">
    <name type="scientific">Colocasia esculenta</name>
    <name type="common">Wild taro</name>
    <name type="synonym">Arum esculentum</name>
    <dbReference type="NCBI Taxonomy" id="4460"/>
    <lineage>
        <taxon>Eukaryota</taxon>
        <taxon>Viridiplantae</taxon>
        <taxon>Streptophyta</taxon>
        <taxon>Embryophyta</taxon>
        <taxon>Tracheophyta</taxon>
        <taxon>Spermatophyta</taxon>
        <taxon>Magnoliopsida</taxon>
        <taxon>Liliopsida</taxon>
        <taxon>Araceae</taxon>
        <taxon>Aroideae</taxon>
        <taxon>Colocasieae</taxon>
        <taxon>Colocasia</taxon>
    </lineage>
</organism>
<gene>
    <name evidence="3" type="ORF">Taro_005230</name>
</gene>
<dbReference type="Gene3D" id="2.40.160.200">
    <property type="entry name" value="LURP1-related"/>
    <property type="match status" value="1"/>
</dbReference>
<dbReference type="InterPro" id="IPR038595">
    <property type="entry name" value="LOR_sf"/>
</dbReference>
<feature type="non-terminal residue" evidence="3">
    <location>
        <position position="250"/>
    </location>
</feature>
<reference evidence="3" key="1">
    <citation type="submission" date="2017-07" db="EMBL/GenBank/DDBJ databases">
        <title>Taro Niue Genome Assembly and Annotation.</title>
        <authorList>
            <person name="Atibalentja N."/>
            <person name="Keating K."/>
            <person name="Fields C.J."/>
        </authorList>
    </citation>
    <scope>NUCLEOTIDE SEQUENCE</scope>
    <source>
        <strain evidence="3">Niue_2</strain>
        <tissue evidence="3">Leaf</tissue>
    </source>
</reference>
<evidence type="ECO:0000256" key="2">
    <source>
        <dbReference type="SAM" id="MobiDB-lite"/>
    </source>
</evidence>
<name>A0A843TXA6_COLES</name>
<dbReference type="Proteomes" id="UP000652761">
    <property type="component" value="Unassembled WGS sequence"/>
</dbReference>
<dbReference type="Pfam" id="PF04525">
    <property type="entry name" value="LOR"/>
    <property type="match status" value="1"/>
</dbReference>
<evidence type="ECO:0000256" key="1">
    <source>
        <dbReference type="ARBA" id="ARBA00005437"/>
    </source>
</evidence>
<dbReference type="SUPFAM" id="SSF54518">
    <property type="entry name" value="Tubby C-terminal domain-like"/>
    <property type="match status" value="1"/>
</dbReference>
<comment type="caution">
    <text evidence="3">The sequence shown here is derived from an EMBL/GenBank/DDBJ whole genome shotgun (WGS) entry which is preliminary data.</text>
</comment>
<evidence type="ECO:0000313" key="3">
    <source>
        <dbReference type="EMBL" id="MQL72899.1"/>
    </source>
</evidence>
<keyword evidence="4" id="KW-1185">Reference proteome</keyword>
<dbReference type="InterPro" id="IPR025659">
    <property type="entry name" value="Tubby-like_C"/>
</dbReference>
<dbReference type="PANTHER" id="PTHR31087:SF131">
    <property type="entry name" value="TRANSLATION INITIATION FACTOR 2B FAMILY PROTEIN, PUTATIVE, EXPRESSED-RELATED"/>
    <property type="match status" value="1"/>
</dbReference>
<protein>
    <recommendedName>
        <fullName evidence="5">Protein LURP-one-related 8</fullName>
    </recommendedName>
</protein>
<dbReference type="OrthoDB" id="748129at2759"/>
<feature type="compositionally biased region" description="Basic and acidic residues" evidence="2">
    <location>
        <begin position="16"/>
        <end position="25"/>
    </location>
</feature>
<dbReference type="InterPro" id="IPR007612">
    <property type="entry name" value="LOR"/>
</dbReference>
<dbReference type="AlphaFoldDB" id="A0A843TXA6"/>
<dbReference type="PANTHER" id="PTHR31087">
    <property type="match status" value="1"/>
</dbReference>